<dbReference type="AlphaFoldDB" id="A0A7R8AMG7"/>
<protein>
    <recommendedName>
        <fullName evidence="7">Laminarinase eglC</fullName>
    </recommendedName>
</protein>
<reference evidence="5" key="1">
    <citation type="submission" date="2021-01" db="EMBL/GenBank/DDBJ databases">
        <authorList>
            <consortium name="Aspergillus puulaauensis MK2 genome sequencing consortium"/>
            <person name="Kazuki M."/>
            <person name="Futagami T."/>
        </authorList>
    </citation>
    <scope>NUCLEOTIDE SEQUENCE</scope>
    <source>
        <strain evidence="5">MK2</strain>
    </source>
</reference>
<proteinExistence type="inferred from homology"/>
<dbReference type="GO" id="GO:0042973">
    <property type="term" value="F:glucan endo-1,3-beta-D-glucosidase activity"/>
    <property type="evidence" value="ECO:0007669"/>
    <property type="project" value="TreeGrafter"/>
</dbReference>
<comment type="similarity">
    <text evidence="2">Belongs to the glycosyl hydrolase 17 family.</text>
</comment>
<comment type="subcellular location">
    <subcellularLocation>
        <location evidence="1">Cell envelope</location>
    </subcellularLocation>
</comment>
<reference evidence="5" key="2">
    <citation type="submission" date="2021-02" db="EMBL/GenBank/DDBJ databases">
        <title>Aspergillus puulaauensis MK2 genome sequence.</title>
        <authorList>
            <person name="Futagami T."/>
            <person name="Mori K."/>
            <person name="Kadooka C."/>
            <person name="Tanaka T."/>
        </authorList>
    </citation>
    <scope>NUCLEOTIDE SEQUENCE</scope>
    <source>
        <strain evidence="5">MK2</strain>
    </source>
</reference>
<dbReference type="PANTHER" id="PTHR16631:SF14">
    <property type="entry name" value="FAMILY 17 GLUCOSIDASE SCW10-RELATED"/>
    <property type="match status" value="1"/>
</dbReference>
<evidence type="ECO:0000256" key="1">
    <source>
        <dbReference type="ARBA" id="ARBA00004196"/>
    </source>
</evidence>
<dbReference type="GeneID" id="64974301"/>
<feature type="chain" id="PRO_5031543256" description="Laminarinase eglC" evidence="4">
    <location>
        <begin position="19"/>
        <end position="365"/>
    </location>
</feature>
<dbReference type="PANTHER" id="PTHR16631">
    <property type="entry name" value="GLUCAN 1,3-BETA-GLUCOSIDASE"/>
    <property type="match status" value="1"/>
</dbReference>
<evidence type="ECO:0000313" key="6">
    <source>
        <dbReference type="Proteomes" id="UP000654913"/>
    </source>
</evidence>
<name>A0A7R8AMG7_9EURO</name>
<dbReference type="GO" id="GO:0071555">
    <property type="term" value="P:cell wall organization"/>
    <property type="evidence" value="ECO:0007669"/>
    <property type="project" value="TreeGrafter"/>
</dbReference>
<keyword evidence="3" id="KW-0378">Hydrolase</keyword>
<keyword evidence="6" id="KW-1185">Reference proteome</keyword>
<evidence type="ECO:0000313" key="5">
    <source>
        <dbReference type="EMBL" id="BCS24296.1"/>
    </source>
</evidence>
<keyword evidence="4" id="KW-0732">Signal</keyword>
<evidence type="ECO:0000256" key="2">
    <source>
        <dbReference type="ARBA" id="ARBA00008773"/>
    </source>
</evidence>
<dbReference type="GO" id="GO:0009277">
    <property type="term" value="C:fungal-type cell wall"/>
    <property type="evidence" value="ECO:0007669"/>
    <property type="project" value="TreeGrafter"/>
</dbReference>
<dbReference type="GO" id="GO:0005576">
    <property type="term" value="C:extracellular region"/>
    <property type="evidence" value="ECO:0007669"/>
    <property type="project" value="TreeGrafter"/>
</dbReference>
<dbReference type="GO" id="GO:0009986">
    <property type="term" value="C:cell surface"/>
    <property type="evidence" value="ECO:0007669"/>
    <property type="project" value="TreeGrafter"/>
</dbReference>
<gene>
    <name evidence="5" type="ORF">APUU_40740A</name>
</gene>
<accession>A0A7R8AMG7</accession>
<evidence type="ECO:0000256" key="3">
    <source>
        <dbReference type="ARBA" id="ARBA00022801"/>
    </source>
</evidence>
<dbReference type="EMBL" id="AP024446">
    <property type="protein sequence ID" value="BCS24296.1"/>
    <property type="molecule type" value="Genomic_DNA"/>
</dbReference>
<evidence type="ECO:0008006" key="7">
    <source>
        <dbReference type="Google" id="ProtNLM"/>
    </source>
</evidence>
<organism evidence="5 6">
    <name type="scientific">Aspergillus puulaauensis</name>
    <dbReference type="NCBI Taxonomy" id="1220207"/>
    <lineage>
        <taxon>Eukaryota</taxon>
        <taxon>Fungi</taxon>
        <taxon>Dikarya</taxon>
        <taxon>Ascomycota</taxon>
        <taxon>Pezizomycotina</taxon>
        <taxon>Eurotiomycetes</taxon>
        <taxon>Eurotiomycetidae</taxon>
        <taxon>Eurotiales</taxon>
        <taxon>Aspergillaceae</taxon>
        <taxon>Aspergillus</taxon>
    </lineage>
</organism>
<dbReference type="SUPFAM" id="SSF51445">
    <property type="entry name" value="(Trans)glycosidases"/>
    <property type="match status" value="1"/>
</dbReference>
<dbReference type="KEGG" id="apuu:APUU_40740A"/>
<dbReference type="Proteomes" id="UP000654913">
    <property type="component" value="Chromosome 4"/>
</dbReference>
<dbReference type="OrthoDB" id="941679at2759"/>
<feature type="signal peptide" evidence="4">
    <location>
        <begin position="1"/>
        <end position="18"/>
    </location>
</feature>
<dbReference type="RefSeq" id="XP_041556490.1">
    <property type="nucleotide sequence ID" value="XM_041703846.1"/>
</dbReference>
<sequence>MKWIILVSVFLLSYLAVAIPIEAEGAIAASEAAIEVTVDENGRTLSVETIAPTATANNAPTTLPPILAVPDTEAPHDLEPTLPTDANVNAKVNGNPHQDRKVEPKGNPRRFGISYSPYNADNSCKDQAQVNKDVDKLSHYSFIRIYGIDCDQTRKVIVAARRHQMKVFAGLYDLQKLHASLDVIIDAAKPDLSVLHTVSIGNELLNRRQNSATEVINAVADARAYLRSRGYNGPVVTVDTFSKMFEHPELCGVSDYCAANCHAFFDANQTPANAGSYVRDTARRLSAISGGKRTIITESGWPHAGQNNGKAIPNPDNQRKAIDSLRQAFGNNQENLVLFSAFDDLWKEDNEWTFGAERFWGIGNL</sequence>
<evidence type="ECO:0000256" key="4">
    <source>
        <dbReference type="SAM" id="SignalP"/>
    </source>
</evidence>
<dbReference type="InterPro" id="IPR050732">
    <property type="entry name" value="Beta-glucan_modifiers"/>
</dbReference>
<dbReference type="InterPro" id="IPR017853">
    <property type="entry name" value="GH"/>
</dbReference>
<dbReference type="Gene3D" id="3.20.20.80">
    <property type="entry name" value="Glycosidases"/>
    <property type="match status" value="1"/>
</dbReference>